<dbReference type="AlphaFoldDB" id="A0A914VCQ1"/>
<dbReference type="Pfam" id="PF10320">
    <property type="entry name" value="7TM_GPCR_Srsx"/>
    <property type="match status" value="1"/>
</dbReference>
<dbReference type="Proteomes" id="UP000887566">
    <property type="component" value="Unplaced"/>
</dbReference>
<evidence type="ECO:0000313" key="7">
    <source>
        <dbReference type="Proteomes" id="UP000887566"/>
    </source>
</evidence>
<keyword evidence="4 5" id="KW-0472">Membrane</keyword>
<feature type="transmembrane region" description="Helical" evidence="5">
    <location>
        <begin position="174"/>
        <end position="191"/>
    </location>
</feature>
<reference evidence="8" key="1">
    <citation type="submission" date="2022-11" db="UniProtKB">
        <authorList>
            <consortium name="WormBaseParasite"/>
        </authorList>
    </citation>
    <scope>IDENTIFICATION</scope>
</reference>
<dbReference type="Gene3D" id="1.20.1070.10">
    <property type="entry name" value="Rhodopsin 7-helix transmembrane proteins"/>
    <property type="match status" value="1"/>
</dbReference>
<dbReference type="CDD" id="cd00637">
    <property type="entry name" value="7tm_classA_rhodopsin-like"/>
    <property type="match status" value="1"/>
</dbReference>
<evidence type="ECO:0000256" key="4">
    <source>
        <dbReference type="ARBA" id="ARBA00023136"/>
    </source>
</evidence>
<dbReference type="SMART" id="SM01381">
    <property type="entry name" value="7TM_GPCR_Srsx"/>
    <property type="match status" value="1"/>
</dbReference>
<dbReference type="GO" id="GO:0016020">
    <property type="term" value="C:membrane"/>
    <property type="evidence" value="ECO:0007669"/>
    <property type="project" value="UniProtKB-SubCell"/>
</dbReference>
<feature type="domain" description="G-protein coupled receptors family 1 profile" evidence="6">
    <location>
        <begin position="23"/>
        <end position="217"/>
    </location>
</feature>
<dbReference type="InterPro" id="IPR052322">
    <property type="entry name" value="Mito_rRNA_Mtase_NSUN4"/>
</dbReference>
<evidence type="ECO:0000256" key="3">
    <source>
        <dbReference type="ARBA" id="ARBA00022989"/>
    </source>
</evidence>
<dbReference type="WBParaSite" id="PSAMB.scaffold171size69667.g2885.t1">
    <property type="protein sequence ID" value="PSAMB.scaffold171size69667.g2885.t1"/>
    <property type="gene ID" value="PSAMB.scaffold171size69667.g2885"/>
</dbReference>
<proteinExistence type="predicted"/>
<feature type="transmembrane region" description="Helical" evidence="5">
    <location>
        <begin position="123"/>
        <end position="144"/>
    </location>
</feature>
<accession>A0A914VCQ1</accession>
<protein>
    <submittedName>
        <fullName evidence="8">G-protein coupled receptors family 1 profile domain-containing protein</fullName>
    </submittedName>
</protein>
<organism evidence="7 8">
    <name type="scientific">Plectus sambesii</name>
    <dbReference type="NCBI Taxonomy" id="2011161"/>
    <lineage>
        <taxon>Eukaryota</taxon>
        <taxon>Metazoa</taxon>
        <taxon>Ecdysozoa</taxon>
        <taxon>Nematoda</taxon>
        <taxon>Chromadorea</taxon>
        <taxon>Plectida</taxon>
        <taxon>Plectina</taxon>
        <taxon>Plectoidea</taxon>
        <taxon>Plectidae</taxon>
        <taxon>Plectus</taxon>
    </lineage>
</organism>
<evidence type="ECO:0000256" key="2">
    <source>
        <dbReference type="ARBA" id="ARBA00022692"/>
    </source>
</evidence>
<dbReference type="InterPro" id="IPR000276">
    <property type="entry name" value="GPCR_Rhodpsn"/>
</dbReference>
<name>A0A914VCQ1_9BILA</name>
<dbReference type="PRINTS" id="PR00237">
    <property type="entry name" value="GPCRRHODOPSN"/>
</dbReference>
<feature type="transmembrane region" description="Helical" evidence="5">
    <location>
        <begin position="6"/>
        <end position="31"/>
    </location>
</feature>
<feature type="transmembrane region" description="Helical" evidence="5">
    <location>
        <begin position="80"/>
        <end position="103"/>
    </location>
</feature>
<sequence>MVVAFLIFAPWILIAIAIIMIFGNGVILLTVAKNASLRQNDCLYLISGLAVSDFITGIGTLPYCANMIANEYVNCTRGSILGTMVLNITGVRMNQFITLVIGIDRLYAMLHPISYRTKNHTKIALFVTVAGLLIGSIDSAMYLLELTLSDVMPTCNLLIAIGPKSRVYRFTTDLILNVSTQIIYAFVFYKIHKLENEQTNDVSRNNFRQVDGFAFIN</sequence>
<feature type="transmembrane region" description="Helical" evidence="5">
    <location>
        <begin position="43"/>
        <end position="68"/>
    </location>
</feature>
<dbReference type="GO" id="GO:0004930">
    <property type="term" value="F:G protein-coupled receptor activity"/>
    <property type="evidence" value="ECO:0007669"/>
    <property type="project" value="InterPro"/>
</dbReference>
<evidence type="ECO:0000313" key="8">
    <source>
        <dbReference type="WBParaSite" id="PSAMB.scaffold171size69667.g2885.t1"/>
    </source>
</evidence>
<dbReference type="PROSITE" id="PS50262">
    <property type="entry name" value="G_PROTEIN_RECEP_F1_2"/>
    <property type="match status" value="1"/>
</dbReference>
<evidence type="ECO:0000256" key="5">
    <source>
        <dbReference type="SAM" id="Phobius"/>
    </source>
</evidence>
<evidence type="ECO:0000259" key="6">
    <source>
        <dbReference type="PROSITE" id="PS50262"/>
    </source>
</evidence>
<dbReference type="PANTHER" id="PTHR46955">
    <property type="entry name" value="PROTEIN CBG01349-RELATED"/>
    <property type="match status" value="1"/>
</dbReference>
<dbReference type="SUPFAM" id="SSF81321">
    <property type="entry name" value="Family A G protein-coupled receptor-like"/>
    <property type="match status" value="1"/>
</dbReference>
<dbReference type="PANTHER" id="PTHR46955:SF3">
    <property type="entry name" value="G_PROTEIN_RECEP_F1_2 DOMAIN-CONTAINING PROTEIN"/>
    <property type="match status" value="1"/>
</dbReference>
<evidence type="ECO:0000256" key="1">
    <source>
        <dbReference type="ARBA" id="ARBA00004370"/>
    </source>
</evidence>
<comment type="subcellular location">
    <subcellularLocation>
        <location evidence="1">Membrane</location>
    </subcellularLocation>
</comment>
<dbReference type="InterPro" id="IPR019424">
    <property type="entry name" value="7TM_GPCR_Srsx"/>
</dbReference>
<dbReference type="InterPro" id="IPR017452">
    <property type="entry name" value="GPCR_Rhodpsn_7TM"/>
</dbReference>
<keyword evidence="7" id="KW-1185">Reference proteome</keyword>
<keyword evidence="2 5" id="KW-0812">Transmembrane</keyword>
<keyword evidence="3 5" id="KW-1133">Transmembrane helix</keyword>